<reference evidence="1" key="1">
    <citation type="submission" date="2014-11" db="EMBL/GenBank/DDBJ databases">
        <authorList>
            <person name="Amaro Gonzalez C."/>
        </authorList>
    </citation>
    <scope>NUCLEOTIDE SEQUENCE</scope>
</reference>
<evidence type="ECO:0000313" key="1">
    <source>
        <dbReference type="EMBL" id="JAH40052.1"/>
    </source>
</evidence>
<name>A0A0E9SFM6_ANGAN</name>
<organism evidence="1">
    <name type="scientific">Anguilla anguilla</name>
    <name type="common">European freshwater eel</name>
    <name type="synonym">Muraena anguilla</name>
    <dbReference type="NCBI Taxonomy" id="7936"/>
    <lineage>
        <taxon>Eukaryota</taxon>
        <taxon>Metazoa</taxon>
        <taxon>Chordata</taxon>
        <taxon>Craniata</taxon>
        <taxon>Vertebrata</taxon>
        <taxon>Euteleostomi</taxon>
        <taxon>Actinopterygii</taxon>
        <taxon>Neopterygii</taxon>
        <taxon>Teleostei</taxon>
        <taxon>Anguilliformes</taxon>
        <taxon>Anguillidae</taxon>
        <taxon>Anguilla</taxon>
    </lineage>
</organism>
<sequence>MKTVISCSVESDVHTFLRLHWTPPLRKNTFHSLDPFLSNTMAQLNGQRALR</sequence>
<dbReference type="AlphaFoldDB" id="A0A0E9SFM6"/>
<protein>
    <submittedName>
        <fullName evidence="1">Uncharacterized protein</fullName>
    </submittedName>
</protein>
<reference evidence="1" key="2">
    <citation type="journal article" date="2015" name="Fish Shellfish Immunol.">
        <title>Early steps in the European eel (Anguilla anguilla)-Vibrio vulnificus interaction in the gills: Role of the RtxA13 toxin.</title>
        <authorList>
            <person name="Callol A."/>
            <person name="Pajuelo D."/>
            <person name="Ebbesson L."/>
            <person name="Teles M."/>
            <person name="MacKenzie S."/>
            <person name="Amaro C."/>
        </authorList>
    </citation>
    <scope>NUCLEOTIDE SEQUENCE</scope>
</reference>
<accession>A0A0E9SFM6</accession>
<proteinExistence type="predicted"/>
<dbReference type="EMBL" id="GBXM01068525">
    <property type="protein sequence ID" value="JAH40052.1"/>
    <property type="molecule type" value="Transcribed_RNA"/>
</dbReference>